<organism evidence="1">
    <name type="scientific">Anopheles triannulatus</name>
    <dbReference type="NCBI Taxonomy" id="58253"/>
    <lineage>
        <taxon>Eukaryota</taxon>
        <taxon>Metazoa</taxon>
        <taxon>Ecdysozoa</taxon>
        <taxon>Arthropoda</taxon>
        <taxon>Hexapoda</taxon>
        <taxon>Insecta</taxon>
        <taxon>Pterygota</taxon>
        <taxon>Neoptera</taxon>
        <taxon>Endopterygota</taxon>
        <taxon>Diptera</taxon>
        <taxon>Nematocera</taxon>
        <taxon>Culicoidea</taxon>
        <taxon>Culicidae</taxon>
        <taxon>Anophelinae</taxon>
        <taxon>Anopheles</taxon>
    </lineage>
</organism>
<evidence type="ECO:0000313" key="1">
    <source>
        <dbReference type="EMBL" id="MBW47523.1"/>
    </source>
</evidence>
<accession>A0A2M4B3B2</accession>
<protein>
    <submittedName>
        <fullName evidence="1">Putative secreted protein</fullName>
    </submittedName>
</protein>
<reference evidence="1" key="1">
    <citation type="submission" date="2018-01" db="EMBL/GenBank/DDBJ databases">
        <title>An insight into the sialome of Amazonian anophelines.</title>
        <authorList>
            <person name="Ribeiro J.M."/>
            <person name="Scarpassa V."/>
            <person name="Calvo E."/>
        </authorList>
    </citation>
    <scope>NUCLEOTIDE SEQUENCE</scope>
    <source>
        <tissue evidence="1">Salivary glands</tissue>
    </source>
</reference>
<name>A0A2M4B3B2_9DIPT</name>
<dbReference type="AlphaFoldDB" id="A0A2M4B3B2"/>
<proteinExistence type="predicted"/>
<dbReference type="EMBL" id="GGFK01014202">
    <property type="protein sequence ID" value="MBW47523.1"/>
    <property type="molecule type" value="Transcribed_RNA"/>
</dbReference>
<sequence length="108" mass="11979">MRLAILLHAALGGSLDGLEFSFVFQPLSFQVKISKTSPHCPSHSHVEARRNCGGNACVCGLFCVKRTQWLTRISHSHHYLTIHSTSKLSPVVAASPLCEMNHKCFFFP</sequence>